<dbReference type="Proteomes" id="UP000000322">
    <property type="component" value="Chromosome"/>
</dbReference>
<dbReference type="SMART" id="SM01059">
    <property type="entry name" value="CAT"/>
    <property type="match status" value="1"/>
</dbReference>
<evidence type="ECO:0000256" key="7">
    <source>
        <dbReference type="ARBA" id="ARBA00023315"/>
    </source>
</evidence>
<dbReference type="InterPro" id="IPR018372">
    <property type="entry name" value="Chloramphenicol_AcTrfase_AS"/>
</dbReference>
<dbReference type="PANTHER" id="PTHR38474:SF2">
    <property type="entry name" value="CHLORAMPHENICOL ACETYLTRANSFERASE"/>
    <property type="match status" value="1"/>
</dbReference>
<dbReference type="EMBL" id="CP001819">
    <property type="protein sequence ID" value="ACZ21197.1"/>
    <property type="molecule type" value="Genomic_DNA"/>
</dbReference>
<sequence>MTSPSATPIDLSTWPRRQHFEHYRSAVPCTYALTVDLDATAFVEALRDSTRKTYIAQIWALATAVNQHDEFRMCLTPDGAPATWPVVHPSFTVFNAARETFASVWAPYDPSFAAFHDTAAALLTEHRTATEMFPQGPPPANSFDVSSLPWTSFTGFSLAVQPGFDHLAPIFTLGRYVEREGSLRLPVALQVHHAAADGFHAARLLETVQGLLLEPGWVA</sequence>
<evidence type="ECO:0000256" key="6">
    <source>
        <dbReference type="ARBA" id="ARBA00023251"/>
    </source>
</evidence>
<organism evidence="11 12">
    <name type="scientific">Sanguibacter keddieii (strain ATCC 51767 / DSM 10542 / NCFB 3025 / ST-74)</name>
    <dbReference type="NCBI Taxonomy" id="446469"/>
    <lineage>
        <taxon>Bacteria</taxon>
        <taxon>Bacillati</taxon>
        <taxon>Actinomycetota</taxon>
        <taxon>Actinomycetes</taxon>
        <taxon>Micrococcales</taxon>
        <taxon>Sanguibacteraceae</taxon>
        <taxon>Sanguibacter</taxon>
    </lineage>
</organism>
<dbReference type="Gene3D" id="3.30.559.10">
    <property type="entry name" value="Chloramphenicol acetyltransferase-like domain"/>
    <property type="match status" value="1"/>
</dbReference>
<keyword evidence="5 9" id="KW-0808">Transferase</keyword>
<evidence type="ECO:0000313" key="11">
    <source>
        <dbReference type="EMBL" id="ACZ21197.1"/>
    </source>
</evidence>
<dbReference type="EC" id="2.3.1.28" evidence="3 9"/>
<dbReference type="AlphaFoldDB" id="D1BEB9"/>
<reference evidence="11 12" key="1">
    <citation type="journal article" date="2009" name="Stand. Genomic Sci.">
        <title>Complete genome sequence of Sanguibacter keddieii type strain (ST-74).</title>
        <authorList>
            <person name="Ivanova N."/>
            <person name="Sikorski J."/>
            <person name="Sims D."/>
            <person name="Brettin T."/>
            <person name="Detter J.C."/>
            <person name="Han C."/>
            <person name="Lapidus A."/>
            <person name="Copeland A."/>
            <person name="Glavina Del Rio T."/>
            <person name="Nolan M."/>
            <person name="Chen F."/>
            <person name="Lucas S."/>
            <person name="Tice H."/>
            <person name="Cheng J.F."/>
            <person name="Bruce D."/>
            <person name="Goodwin L."/>
            <person name="Pitluck S."/>
            <person name="Pati A."/>
            <person name="Mavromatis K."/>
            <person name="Chen A."/>
            <person name="Palaniappan K."/>
            <person name="D'haeseleer P."/>
            <person name="Chain P."/>
            <person name="Bristow J."/>
            <person name="Eisen J.A."/>
            <person name="Markowitz V."/>
            <person name="Hugenholtz P."/>
            <person name="Goker M."/>
            <person name="Pukall R."/>
            <person name="Klenk H.P."/>
            <person name="Kyrpides N.C."/>
        </authorList>
    </citation>
    <scope>NUCLEOTIDE SEQUENCE [LARGE SCALE GENOMIC DNA]</scope>
    <source>
        <strain evidence="12">ATCC 51767 / DSM 10542 / NCFB 3025 / ST-74</strain>
    </source>
</reference>
<dbReference type="GO" id="GO:0008811">
    <property type="term" value="F:chloramphenicol O-acetyltransferase activity"/>
    <property type="evidence" value="ECO:0007669"/>
    <property type="project" value="UniProtKB-EC"/>
</dbReference>
<keyword evidence="6 9" id="KW-0046">Antibiotic resistance</keyword>
<evidence type="ECO:0000256" key="8">
    <source>
        <dbReference type="PIRSR" id="PIRSR000440-1"/>
    </source>
</evidence>
<accession>D1BEB9</accession>
<comment type="similarity">
    <text evidence="2 10">Belongs to the chloramphenicol acetyltransferase family.</text>
</comment>
<proteinExistence type="inferred from homology"/>
<evidence type="ECO:0000256" key="3">
    <source>
        <dbReference type="ARBA" id="ARBA00013235"/>
    </source>
</evidence>
<evidence type="ECO:0000313" key="12">
    <source>
        <dbReference type="Proteomes" id="UP000000322"/>
    </source>
</evidence>
<evidence type="ECO:0000256" key="4">
    <source>
        <dbReference type="ARBA" id="ARBA00020291"/>
    </source>
</evidence>
<evidence type="ECO:0000256" key="1">
    <source>
        <dbReference type="ARBA" id="ARBA00002150"/>
    </source>
</evidence>
<dbReference type="KEGG" id="ske:Sked_12550"/>
<dbReference type="PROSITE" id="PS00100">
    <property type="entry name" value="CAT"/>
    <property type="match status" value="1"/>
</dbReference>
<keyword evidence="12" id="KW-1185">Reference proteome</keyword>
<evidence type="ECO:0000256" key="9">
    <source>
        <dbReference type="RuleBase" id="RU000503"/>
    </source>
</evidence>
<evidence type="ECO:0000256" key="5">
    <source>
        <dbReference type="ARBA" id="ARBA00022679"/>
    </source>
</evidence>
<keyword evidence="7 9" id="KW-0012">Acyltransferase</keyword>
<comment type="function">
    <text evidence="1 9">This enzyme is an effector of chloramphenicol resistance in bacteria.</text>
</comment>
<dbReference type="SUPFAM" id="SSF52777">
    <property type="entry name" value="CoA-dependent acyltransferases"/>
    <property type="match status" value="1"/>
</dbReference>
<protein>
    <recommendedName>
        <fullName evidence="4 9">Chloramphenicol acetyltransferase</fullName>
        <ecNumber evidence="3 9">2.3.1.28</ecNumber>
    </recommendedName>
</protein>
<dbReference type="RefSeq" id="WP_012866266.1">
    <property type="nucleotide sequence ID" value="NC_013521.1"/>
</dbReference>
<name>D1BEB9_SANKS</name>
<dbReference type="InterPro" id="IPR023213">
    <property type="entry name" value="CAT-like_dom_sf"/>
</dbReference>
<dbReference type="Pfam" id="PF00302">
    <property type="entry name" value="CAT"/>
    <property type="match status" value="1"/>
</dbReference>
<evidence type="ECO:0000256" key="10">
    <source>
        <dbReference type="RuleBase" id="RU004156"/>
    </source>
</evidence>
<dbReference type="OrthoDB" id="9801766at2"/>
<evidence type="ECO:0000256" key="2">
    <source>
        <dbReference type="ARBA" id="ARBA00010571"/>
    </source>
</evidence>
<dbReference type="PANTHER" id="PTHR38474">
    <property type="entry name" value="SLR0299 PROTEIN"/>
    <property type="match status" value="1"/>
</dbReference>
<dbReference type="InterPro" id="IPR001707">
    <property type="entry name" value="Cmp_AcTrfase"/>
</dbReference>
<dbReference type="GO" id="GO:0046677">
    <property type="term" value="P:response to antibiotic"/>
    <property type="evidence" value="ECO:0007669"/>
    <property type="project" value="UniProtKB-KW"/>
</dbReference>
<dbReference type="PIRSF" id="PIRSF000440">
    <property type="entry name" value="CAT"/>
    <property type="match status" value="1"/>
</dbReference>
<gene>
    <name evidence="11" type="ordered locus">Sked_12550</name>
</gene>
<dbReference type="HOGENOM" id="CLU_093121_0_0_11"/>
<dbReference type="eggNOG" id="COG4845">
    <property type="taxonomic scope" value="Bacteria"/>
</dbReference>
<comment type="catalytic activity">
    <reaction evidence="9">
        <text>chloramphenicol + acetyl-CoA = chloramphenicol 3-acetate + CoA</text>
        <dbReference type="Rhea" id="RHEA:18421"/>
        <dbReference type="ChEBI" id="CHEBI:16730"/>
        <dbReference type="ChEBI" id="CHEBI:17698"/>
        <dbReference type="ChEBI" id="CHEBI:57287"/>
        <dbReference type="ChEBI" id="CHEBI:57288"/>
        <dbReference type="EC" id="2.3.1.28"/>
    </reaction>
</comment>
<feature type="active site" description="Proton acceptor" evidence="8">
    <location>
        <position position="193"/>
    </location>
</feature>